<keyword evidence="3" id="KW-1185">Reference proteome</keyword>
<sequence length="90" mass="9502">MDTLAPEIEVQPSGSSSTPVHIVDVEPVLKSMPPHSPAKRETVFGLPSPSRIPAAMPKSRKRPGANPNAAKKRRCTKDSEAGPSSSKACD</sequence>
<dbReference type="EMBL" id="JAAMPC010000008">
    <property type="protein sequence ID" value="KAG2298795.1"/>
    <property type="molecule type" value="Genomic_DNA"/>
</dbReference>
<protein>
    <submittedName>
        <fullName evidence="2">Uncharacterized protein</fullName>
    </submittedName>
</protein>
<organism evidence="2 3">
    <name type="scientific">Brassica carinata</name>
    <name type="common">Ethiopian mustard</name>
    <name type="synonym">Abyssinian cabbage</name>
    <dbReference type="NCBI Taxonomy" id="52824"/>
    <lineage>
        <taxon>Eukaryota</taxon>
        <taxon>Viridiplantae</taxon>
        <taxon>Streptophyta</taxon>
        <taxon>Embryophyta</taxon>
        <taxon>Tracheophyta</taxon>
        <taxon>Spermatophyta</taxon>
        <taxon>Magnoliopsida</taxon>
        <taxon>eudicotyledons</taxon>
        <taxon>Gunneridae</taxon>
        <taxon>Pentapetalae</taxon>
        <taxon>rosids</taxon>
        <taxon>malvids</taxon>
        <taxon>Brassicales</taxon>
        <taxon>Brassicaceae</taxon>
        <taxon>Brassiceae</taxon>
        <taxon>Brassica</taxon>
    </lineage>
</organism>
<dbReference type="Proteomes" id="UP000886595">
    <property type="component" value="Unassembled WGS sequence"/>
</dbReference>
<name>A0A8X7S4Z2_BRACI</name>
<dbReference type="AlphaFoldDB" id="A0A8X7S4Z2"/>
<evidence type="ECO:0000313" key="3">
    <source>
        <dbReference type="Proteomes" id="UP000886595"/>
    </source>
</evidence>
<reference evidence="2 3" key="1">
    <citation type="submission" date="2020-02" db="EMBL/GenBank/DDBJ databases">
        <authorList>
            <person name="Ma Q."/>
            <person name="Huang Y."/>
            <person name="Song X."/>
            <person name="Pei D."/>
        </authorList>
    </citation>
    <scope>NUCLEOTIDE SEQUENCE [LARGE SCALE GENOMIC DNA]</scope>
    <source>
        <strain evidence="2">Sxm20200214</strain>
        <tissue evidence="2">Leaf</tissue>
    </source>
</reference>
<comment type="caution">
    <text evidence="2">The sequence shown here is derived from an EMBL/GenBank/DDBJ whole genome shotgun (WGS) entry which is preliminary data.</text>
</comment>
<feature type="region of interest" description="Disordered" evidence="1">
    <location>
        <begin position="1"/>
        <end position="90"/>
    </location>
</feature>
<dbReference type="OrthoDB" id="10311822at2759"/>
<gene>
    <name evidence="2" type="ORF">Bca52824_035267</name>
</gene>
<accession>A0A8X7S4Z2</accession>
<proteinExistence type="predicted"/>
<evidence type="ECO:0000313" key="2">
    <source>
        <dbReference type="EMBL" id="KAG2298795.1"/>
    </source>
</evidence>
<evidence type="ECO:0000256" key="1">
    <source>
        <dbReference type="SAM" id="MobiDB-lite"/>
    </source>
</evidence>